<dbReference type="GO" id="GO:0007186">
    <property type="term" value="P:G protein-coupled receptor signaling pathway"/>
    <property type="evidence" value="ECO:0000318"/>
    <property type="project" value="GO_Central"/>
</dbReference>
<evidence type="ECO:0000259" key="10">
    <source>
        <dbReference type="PROSITE" id="PS50262"/>
    </source>
</evidence>
<dbReference type="PANTHER" id="PTHR45695:SF9">
    <property type="entry name" value="LEUCOKININ RECEPTOR"/>
    <property type="match status" value="1"/>
</dbReference>
<dbReference type="SUPFAM" id="SSF81321">
    <property type="entry name" value="Family A G protein-coupled receptor-like"/>
    <property type="match status" value="1"/>
</dbReference>
<dbReference type="PROSITE" id="PS50262">
    <property type="entry name" value="G_PROTEIN_RECEP_F1_2"/>
    <property type="match status" value="1"/>
</dbReference>
<dbReference type="GO" id="GO:0005886">
    <property type="term" value="C:plasma membrane"/>
    <property type="evidence" value="ECO:0000318"/>
    <property type="project" value="GO_Central"/>
</dbReference>
<feature type="transmembrane region" description="Helical" evidence="9">
    <location>
        <begin position="179"/>
        <end position="202"/>
    </location>
</feature>
<evidence type="ECO:0000256" key="9">
    <source>
        <dbReference type="SAM" id="Phobius"/>
    </source>
</evidence>
<evidence type="ECO:0000256" key="2">
    <source>
        <dbReference type="ARBA" id="ARBA00022692"/>
    </source>
</evidence>
<evidence type="ECO:0000256" key="6">
    <source>
        <dbReference type="ARBA" id="ARBA00023170"/>
    </source>
</evidence>
<accession>A7SLE8</accession>
<evidence type="ECO:0000256" key="3">
    <source>
        <dbReference type="ARBA" id="ARBA00022989"/>
    </source>
</evidence>
<dbReference type="GO" id="GO:0071482">
    <property type="term" value="P:cellular response to light stimulus"/>
    <property type="evidence" value="ECO:0000318"/>
    <property type="project" value="GO_Central"/>
</dbReference>
<dbReference type="AlphaFoldDB" id="A7SLE8"/>
<dbReference type="Pfam" id="PF00001">
    <property type="entry name" value="7tm_1"/>
    <property type="match status" value="1"/>
</dbReference>
<dbReference type="CDD" id="cd00637">
    <property type="entry name" value="7tm_classA_rhodopsin-like"/>
    <property type="match status" value="1"/>
</dbReference>
<gene>
    <name evidence="11" type="ORF">NEMVEDRAFT_v1g214085</name>
</gene>
<organism evidence="11 12">
    <name type="scientific">Nematostella vectensis</name>
    <name type="common">Starlet sea anemone</name>
    <dbReference type="NCBI Taxonomy" id="45351"/>
    <lineage>
        <taxon>Eukaryota</taxon>
        <taxon>Metazoa</taxon>
        <taxon>Cnidaria</taxon>
        <taxon>Anthozoa</taxon>
        <taxon>Hexacorallia</taxon>
        <taxon>Actiniaria</taxon>
        <taxon>Edwardsiidae</taxon>
        <taxon>Nematostella</taxon>
    </lineage>
</organism>
<dbReference type="PANTHER" id="PTHR45695">
    <property type="entry name" value="LEUCOKININ RECEPTOR-RELATED"/>
    <property type="match status" value="1"/>
</dbReference>
<dbReference type="GO" id="GO:0008020">
    <property type="term" value="F:G protein-coupled photoreceptor activity"/>
    <property type="evidence" value="ECO:0000318"/>
    <property type="project" value="GO_Central"/>
</dbReference>
<keyword evidence="4" id="KW-0297">G-protein coupled receptor</keyword>
<keyword evidence="5 9" id="KW-0472">Membrane</keyword>
<evidence type="ECO:0000313" key="12">
    <source>
        <dbReference type="Proteomes" id="UP000001593"/>
    </source>
</evidence>
<feature type="transmembrane region" description="Helical" evidence="9">
    <location>
        <begin position="436"/>
        <end position="458"/>
    </location>
</feature>
<proteinExistence type="predicted"/>
<feature type="compositionally biased region" description="Basic and acidic residues" evidence="8">
    <location>
        <begin position="486"/>
        <end position="499"/>
    </location>
</feature>
<dbReference type="Proteomes" id="UP000001593">
    <property type="component" value="Unassembled WGS sequence"/>
</dbReference>
<dbReference type="InParanoid" id="A7SLE8"/>
<feature type="transmembrane region" description="Helical" evidence="9">
    <location>
        <begin position="342"/>
        <end position="368"/>
    </location>
</feature>
<dbReference type="FunFam" id="1.20.1070.10:FF:000355">
    <property type="entry name" value="Predicted protein"/>
    <property type="match status" value="1"/>
</dbReference>
<dbReference type="PRINTS" id="PR00237">
    <property type="entry name" value="GPCRRHODOPSN"/>
</dbReference>
<dbReference type="PhylomeDB" id="A7SLE8"/>
<dbReference type="InterPro" id="IPR000276">
    <property type="entry name" value="GPCR_Rhodpsn"/>
</dbReference>
<name>A7SLE8_NEMVE</name>
<feature type="transmembrane region" description="Helical" evidence="9">
    <location>
        <begin position="301"/>
        <end position="322"/>
    </location>
</feature>
<dbReference type="OMA" id="FTNTRIL"/>
<protein>
    <recommendedName>
        <fullName evidence="10">G-protein coupled receptors family 1 profile domain-containing protein</fullName>
    </recommendedName>
</protein>
<feature type="domain" description="G-protein coupled receptors family 1 profile" evidence="10">
    <location>
        <begin position="195"/>
        <end position="456"/>
    </location>
</feature>
<evidence type="ECO:0000256" key="7">
    <source>
        <dbReference type="ARBA" id="ARBA00023224"/>
    </source>
</evidence>
<keyword evidence="7" id="KW-0807">Transducer</keyword>
<evidence type="ECO:0000256" key="5">
    <source>
        <dbReference type="ARBA" id="ARBA00023136"/>
    </source>
</evidence>
<sequence length="531" mass="61321">MVIFLHALQTLATSEKRQPNQTLATSEKKQLNQTLATSEKRQPNQTLATSEKRQPNQTLATSEKRQPNQTLATSEKRQPNQTLATSEKRQPNQTLATSEKRQPNQTLATSEKRQLILLPMTMQDSPFYYHSTFYVLLYAPPYGTRPLAVEDRPDYSVMYNSTNTSREYVFTPAGLPVKMSLTVIQVLFGGFAVVANGTYIYLRRKMKRKSRHVFSRSMTSYFTQSLAWSNVLCCVISLPLVLVQYFVDVFQNDFGCRAVRFFQFVFPVVTMFNLVVIGVERYMATFHPFLVPTERITRRRVIAAWGVGVVVTLIPIPTFGGVPFDIDEGTYTIICKYNNAVAVYRVMFLTFNLVVYFIPSIALTIISYRIRRYMTSNRFVAHNRQCTIRTNSWRFQGTRMFSTLILAFILPYMLYMVYSAVNMILRPVLSFTTDYIIRYTSGVLAYGNAALSPIIVFTNMRDVRQMLMDSLRKFTRNRRNAVHTSPETRTEERSLSRHREPNYLVHDRVPNVHFVRPNTVSLNVTEVYDLD</sequence>
<evidence type="ECO:0000256" key="8">
    <source>
        <dbReference type="SAM" id="MobiDB-lite"/>
    </source>
</evidence>
<dbReference type="EMBL" id="DS469697">
    <property type="protein sequence ID" value="EDO35481.1"/>
    <property type="molecule type" value="Genomic_DNA"/>
</dbReference>
<feature type="transmembrane region" description="Helical" evidence="9">
    <location>
        <begin position="259"/>
        <end position="280"/>
    </location>
</feature>
<evidence type="ECO:0000256" key="1">
    <source>
        <dbReference type="ARBA" id="ARBA00004141"/>
    </source>
</evidence>
<dbReference type="HOGENOM" id="CLU_513214_0_0_1"/>
<feature type="region of interest" description="Disordered" evidence="8">
    <location>
        <begin position="478"/>
        <end position="499"/>
    </location>
</feature>
<keyword evidence="6" id="KW-0675">Receptor</keyword>
<dbReference type="GO" id="GO:0007602">
    <property type="term" value="P:phototransduction"/>
    <property type="evidence" value="ECO:0000318"/>
    <property type="project" value="GO_Central"/>
</dbReference>
<feature type="transmembrane region" description="Helical" evidence="9">
    <location>
        <begin position="404"/>
        <end position="424"/>
    </location>
</feature>
<feature type="region of interest" description="Disordered" evidence="8">
    <location>
        <begin position="32"/>
        <end position="108"/>
    </location>
</feature>
<feature type="transmembrane region" description="Helical" evidence="9">
    <location>
        <begin position="226"/>
        <end position="247"/>
    </location>
</feature>
<reference evidence="11 12" key="1">
    <citation type="journal article" date="2007" name="Science">
        <title>Sea anemone genome reveals ancestral eumetazoan gene repertoire and genomic organization.</title>
        <authorList>
            <person name="Putnam N.H."/>
            <person name="Srivastava M."/>
            <person name="Hellsten U."/>
            <person name="Dirks B."/>
            <person name="Chapman J."/>
            <person name="Salamov A."/>
            <person name="Terry A."/>
            <person name="Shapiro H."/>
            <person name="Lindquist E."/>
            <person name="Kapitonov V.V."/>
            <person name="Jurka J."/>
            <person name="Genikhovich G."/>
            <person name="Grigoriev I.V."/>
            <person name="Lucas S.M."/>
            <person name="Steele R.E."/>
            <person name="Finnerty J.R."/>
            <person name="Technau U."/>
            <person name="Martindale M.Q."/>
            <person name="Rokhsar D.S."/>
        </authorList>
    </citation>
    <scope>NUCLEOTIDE SEQUENCE [LARGE SCALE GENOMIC DNA]</scope>
    <source>
        <strain evidence="12">CH2 X CH6</strain>
    </source>
</reference>
<comment type="subcellular location">
    <subcellularLocation>
        <location evidence="1">Membrane</location>
        <topology evidence="1">Multi-pass membrane protein</topology>
    </subcellularLocation>
</comment>
<evidence type="ECO:0000313" key="11">
    <source>
        <dbReference type="EMBL" id="EDO35481.1"/>
    </source>
</evidence>
<keyword evidence="2 9" id="KW-0812">Transmembrane</keyword>
<keyword evidence="12" id="KW-1185">Reference proteome</keyword>
<dbReference type="InterPro" id="IPR017452">
    <property type="entry name" value="GPCR_Rhodpsn_7TM"/>
</dbReference>
<evidence type="ECO:0000256" key="4">
    <source>
        <dbReference type="ARBA" id="ARBA00023040"/>
    </source>
</evidence>
<dbReference type="Gene3D" id="1.20.1070.10">
    <property type="entry name" value="Rhodopsin 7-helix transmembrane proteins"/>
    <property type="match status" value="1"/>
</dbReference>
<keyword evidence="3 9" id="KW-1133">Transmembrane helix</keyword>